<evidence type="ECO:0000313" key="3">
    <source>
        <dbReference type="EMBL" id="KAJ8748312.1"/>
    </source>
</evidence>
<reference evidence="3 4" key="1">
    <citation type="submission" date="2021-09" db="EMBL/GenBank/DDBJ databases">
        <title>Genomic insights and catalytic innovation underlie evolution of tropane alkaloids biosynthesis.</title>
        <authorList>
            <person name="Wang Y.-J."/>
            <person name="Tian T."/>
            <person name="Huang J.-P."/>
            <person name="Huang S.-X."/>
        </authorList>
    </citation>
    <scope>NUCLEOTIDE SEQUENCE [LARGE SCALE GENOMIC DNA]</scope>
    <source>
        <strain evidence="3">KIB-2018</strain>
        <tissue evidence="3">Leaf</tissue>
    </source>
</reference>
<dbReference type="PANTHER" id="PTHR36386">
    <property type="entry name" value="OS06G0683900 PROTEIN"/>
    <property type="match status" value="1"/>
</dbReference>
<evidence type="ECO:0000313" key="4">
    <source>
        <dbReference type="Proteomes" id="UP001159364"/>
    </source>
</evidence>
<feature type="region of interest" description="Disordered" evidence="2">
    <location>
        <begin position="234"/>
        <end position="270"/>
    </location>
</feature>
<feature type="compositionally biased region" description="Polar residues" evidence="2">
    <location>
        <begin position="308"/>
        <end position="317"/>
    </location>
</feature>
<feature type="region of interest" description="Disordered" evidence="2">
    <location>
        <begin position="282"/>
        <end position="357"/>
    </location>
</feature>
<protein>
    <submittedName>
        <fullName evidence="3">Uncharacterized protein</fullName>
    </submittedName>
</protein>
<keyword evidence="1" id="KW-0175">Coiled coil</keyword>
<gene>
    <name evidence="3" type="ORF">K2173_001731</name>
</gene>
<organism evidence="3 4">
    <name type="scientific">Erythroxylum novogranatense</name>
    <dbReference type="NCBI Taxonomy" id="1862640"/>
    <lineage>
        <taxon>Eukaryota</taxon>
        <taxon>Viridiplantae</taxon>
        <taxon>Streptophyta</taxon>
        <taxon>Embryophyta</taxon>
        <taxon>Tracheophyta</taxon>
        <taxon>Spermatophyta</taxon>
        <taxon>Magnoliopsida</taxon>
        <taxon>eudicotyledons</taxon>
        <taxon>Gunneridae</taxon>
        <taxon>Pentapetalae</taxon>
        <taxon>rosids</taxon>
        <taxon>fabids</taxon>
        <taxon>Malpighiales</taxon>
        <taxon>Erythroxylaceae</taxon>
        <taxon>Erythroxylum</taxon>
    </lineage>
</organism>
<dbReference type="PANTHER" id="PTHR36386:SF1">
    <property type="entry name" value="OS06G0683900 PROTEIN"/>
    <property type="match status" value="1"/>
</dbReference>
<accession>A0AAV8S7Z5</accession>
<feature type="compositionally biased region" description="Polar residues" evidence="2">
    <location>
        <begin position="248"/>
        <end position="261"/>
    </location>
</feature>
<proteinExistence type="predicted"/>
<dbReference type="EMBL" id="JAIWQS010000012">
    <property type="protein sequence ID" value="KAJ8748312.1"/>
    <property type="molecule type" value="Genomic_DNA"/>
</dbReference>
<evidence type="ECO:0000256" key="1">
    <source>
        <dbReference type="SAM" id="Coils"/>
    </source>
</evidence>
<evidence type="ECO:0000256" key="2">
    <source>
        <dbReference type="SAM" id="MobiDB-lite"/>
    </source>
</evidence>
<keyword evidence="4" id="KW-1185">Reference proteome</keyword>
<dbReference type="Proteomes" id="UP001159364">
    <property type="component" value="Linkage Group LG12"/>
</dbReference>
<comment type="caution">
    <text evidence="3">The sequence shown here is derived from an EMBL/GenBank/DDBJ whole genome shotgun (WGS) entry which is preliminary data.</text>
</comment>
<feature type="compositionally biased region" description="Basic and acidic residues" evidence="2">
    <location>
        <begin position="321"/>
        <end position="337"/>
    </location>
</feature>
<name>A0AAV8S7Z5_9ROSI</name>
<feature type="coiled-coil region" evidence="1">
    <location>
        <begin position="109"/>
        <end position="136"/>
    </location>
</feature>
<dbReference type="AlphaFoldDB" id="A0AAV8S7Z5"/>
<sequence length="450" mass="49823">MSRLQYPDAINTPELQVWNNAAFDNGGLEDSAGIISSSWSQSLDSNSSKENLSLVFENSSVSLNSSISSSVLIKPLHPNASIANQLLPVSKRASLPKQVIQEELKNRDERKIDMEIEEIEKEISRLSSRLEALRLEKAEKSLTSIEKRGKKVPARFMEQKQSCYAKIEEPLLSSAKMKISRRGMSLGPAEIVSGSTPRLLSKQEITPVSKQDRRKSCFWKLEEIDELKVIKERGKSLSVSPRSRKTVSKTQVSKQAATTGGSKRAVKKEQSFLSSIHPKTLFKDGEKSVPSKKLVKPGRVVASRYSHIPTNQPNGKPSASEVRKRSLPDSDKEEGAKRRASRGSGTNQKMESSRVKKKWEIPSEVVLYKSDKVEVESPSTSSVSVMAADELPKIKTSKNVNETPRDSGAVKRVADMVGRKSFFSTNEEDEVAGDSVCQILSFVEEDAVVM</sequence>